<dbReference type="RefSeq" id="WP_344271991.1">
    <property type="nucleotide sequence ID" value="NZ_BAAAKV010000010.1"/>
</dbReference>
<dbReference type="Proteomes" id="UP001501371">
    <property type="component" value="Unassembled WGS sequence"/>
</dbReference>
<protein>
    <submittedName>
        <fullName evidence="2">Uncharacterized protein</fullName>
    </submittedName>
</protein>
<reference evidence="2 3" key="1">
    <citation type="journal article" date="2019" name="Int. J. Syst. Evol. Microbiol.">
        <title>The Global Catalogue of Microorganisms (GCM) 10K type strain sequencing project: providing services to taxonomists for standard genome sequencing and annotation.</title>
        <authorList>
            <consortium name="The Broad Institute Genomics Platform"/>
            <consortium name="The Broad Institute Genome Sequencing Center for Infectious Disease"/>
            <person name="Wu L."/>
            <person name="Ma J."/>
        </authorList>
    </citation>
    <scope>NUCLEOTIDE SEQUENCE [LARGE SCALE GENOMIC DNA]</scope>
    <source>
        <strain evidence="2 3">JCM 12696</strain>
    </source>
</reference>
<evidence type="ECO:0000256" key="1">
    <source>
        <dbReference type="SAM" id="MobiDB-lite"/>
    </source>
</evidence>
<feature type="compositionally biased region" description="Pro residues" evidence="1">
    <location>
        <begin position="135"/>
        <end position="154"/>
    </location>
</feature>
<sequence>MNGGQGQPAFGLSFDPRALTDLLQAPSDIRDLTLAHLQEVVNAQRFGIRLTGDLEGYRKLFVDSRKDWRVVYGMRPAPTESAHRREIHVVAVRPREGNDVYDEVGRRLGMTRRPLSARTHAARSRSPQLTARGPAPRPAPPPTALPGLPRPAQNPAPHHTR</sequence>
<proteinExistence type="predicted"/>
<feature type="region of interest" description="Disordered" evidence="1">
    <location>
        <begin position="103"/>
        <end position="161"/>
    </location>
</feature>
<keyword evidence="3" id="KW-1185">Reference proteome</keyword>
<organism evidence="2 3">
    <name type="scientific">Streptomyces hebeiensis</name>
    <dbReference type="NCBI Taxonomy" id="229486"/>
    <lineage>
        <taxon>Bacteria</taxon>
        <taxon>Bacillati</taxon>
        <taxon>Actinomycetota</taxon>
        <taxon>Actinomycetes</taxon>
        <taxon>Kitasatosporales</taxon>
        <taxon>Streptomycetaceae</taxon>
        <taxon>Streptomyces</taxon>
    </lineage>
</organism>
<dbReference type="EMBL" id="BAAAKV010000010">
    <property type="protein sequence ID" value="GAA1159940.1"/>
    <property type="molecule type" value="Genomic_DNA"/>
</dbReference>
<dbReference type="Gene3D" id="3.30.2310.20">
    <property type="entry name" value="RelE-like"/>
    <property type="match status" value="1"/>
</dbReference>
<gene>
    <name evidence="2" type="ORF">GCM10009654_15140</name>
</gene>
<evidence type="ECO:0000313" key="2">
    <source>
        <dbReference type="EMBL" id="GAA1159940.1"/>
    </source>
</evidence>
<evidence type="ECO:0000313" key="3">
    <source>
        <dbReference type="Proteomes" id="UP001501371"/>
    </source>
</evidence>
<comment type="caution">
    <text evidence="2">The sequence shown here is derived from an EMBL/GenBank/DDBJ whole genome shotgun (WGS) entry which is preliminary data.</text>
</comment>
<dbReference type="InterPro" id="IPR035093">
    <property type="entry name" value="RelE/ParE_toxin_dom_sf"/>
</dbReference>
<name>A0ABN1UNL2_9ACTN</name>
<accession>A0ABN1UNL2</accession>